<dbReference type="OrthoDB" id="9811006at2"/>
<proteinExistence type="predicted"/>
<name>H8KXI5_SOLCM</name>
<dbReference type="PANTHER" id="PTHR34406:SF1">
    <property type="entry name" value="PROTEIN YCEI"/>
    <property type="match status" value="1"/>
</dbReference>
<dbReference type="EMBL" id="CP003349">
    <property type="protein sequence ID" value="AFD08514.1"/>
    <property type="molecule type" value="Genomic_DNA"/>
</dbReference>
<dbReference type="AlphaFoldDB" id="H8KXI5"/>
<dbReference type="Proteomes" id="UP000007590">
    <property type="component" value="Chromosome"/>
</dbReference>
<evidence type="ECO:0000313" key="2">
    <source>
        <dbReference type="EMBL" id="AFD08514.1"/>
    </source>
</evidence>
<dbReference type="KEGG" id="scn:Solca_3509"/>
<gene>
    <name evidence="2" type="ordered locus">Solca_3509</name>
</gene>
<sequence length="175" mass="19200">MATTWNLDPNHTEVKFKVKHLVISSVTGYFSNFNGTVETTQADFSDAKVSFEADINSISTKNEQRDGHLKSADFFDAANHPKLTFVSTSISKKDDRDYQLNGNLTIRGVTKSITLDAEYNGTVKGFGVDDVAAFELEGKINRKDFGLIWNGLTETGGVVVGDEVKLDITAELVKS</sequence>
<protein>
    <recommendedName>
        <fullName evidence="1">Lipid/polyisoprenoid-binding YceI-like domain-containing protein</fullName>
    </recommendedName>
</protein>
<accession>H8KXI5</accession>
<evidence type="ECO:0000313" key="3">
    <source>
        <dbReference type="Proteomes" id="UP000007590"/>
    </source>
</evidence>
<dbReference type="SMART" id="SM00867">
    <property type="entry name" value="YceI"/>
    <property type="match status" value="1"/>
</dbReference>
<organism evidence="2 3">
    <name type="scientific">Solitalea canadensis (strain ATCC 29591 / DSM 3403 / JCM 21819 / LMG 8368 / NBRC 15130 / NCIMB 12057 / USAM 9D)</name>
    <name type="common">Flexibacter canadensis</name>
    <dbReference type="NCBI Taxonomy" id="929556"/>
    <lineage>
        <taxon>Bacteria</taxon>
        <taxon>Pseudomonadati</taxon>
        <taxon>Bacteroidota</taxon>
        <taxon>Sphingobacteriia</taxon>
        <taxon>Sphingobacteriales</taxon>
        <taxon>Sphingobacteriaceae</taxon>
        <taxon>Solitalea</taxon>
    </lineage>
</organism>
<dbReference type="RefSeq" id="WP_014681737.1">
    <property type="nucleotide sequence ID" value="NC_017770.1"/>
</dbReference>
<dbReference type="Pfam" id="PF04264">
    <property type="entry name" value="YceI"/>
    <property type="match status" value="1"/>
</dbReference>
<dbReference type="Gene3D" id="2.40.128.110">
    <property type="entry name" value="Lipid/polyisoprenoid-binding, YceI-like"/>
    <property type="match status" value="1"/>
</dbReference>
<dbReference type="STRING" id="929556.Solca_3509"/>
<evidence type="ECO:0000259" key="1">
    <source>
        <dbReference type="SMART" id="SM00867"/>
    </source>
</evidence>
<reference evidence="2" key="1">
    <citation type="submission" date="2012-02" db="EMBL/GenBank/DDBJ databases">
        <title>The complete genome of Solitalea canadensis DSM 3403.</title>
        <authorList>
            <consortium name="US DOE Joint Genome Institute (JGI-PGF)"/>
            <person name="Lucas S."/>
            <person name="Copeland A."/>
            <person name="Lapidus A."/>
            <person name="Glavina del Rio T."/>
            <person name="Dalin E."/>
            <person name="Tice H."/>
            <person name="Bruce D."/>
            <person name="Goodwin L."/>
            <person name="Pitluck S."/>
            <person name="Peters L."/>
            <person name="Ovchinnikova G."/>
            <person name="Lu M."/>
            <person name="Kyrpides N."/>
            <person name="Mavromatis K."/>
            <person name="Ivanova N."/>
            <person name="Brettin T."/>
            <person name="Detter J.C."/>
            <person name="Han C."/>
            <person name="Larimer F."/>
            <person name="Land M."/>
            <person name="Hauser L."/>
            <person name="Markowitz V."/>
            <person name="Cheng J.-F."/>
            <person name="Hugenholtz P."/>
            <person name="Woyke T."/>
            <person name="Wu D."/>
            <person name="Spring S."/>
            <person name="Schroeder M."/>
            <person name="Kopitz M."/>
            <person name="Brambilla E."/>
            <person name="Klenk H.-P."/>
            <person name="Eisen J.A."/>
        </authorList>
    </citation>
    <scope>NUCLEOTIDE SEQUENCE</scope>
    <source>
        <strain evidence="2">DSM 3403</strain>
    </source>
</reference>
<keyword evidence="3" id="KW-1185">Reference proteome</keyword>
<dbReference type="PANTHER" id="PTHR34406">
    <property type="entry name" value="PROTEIN YCEI"/>
    <property type="match status" value="1"/>
</dbReference>
<dbReference type="InterPro" id="IPR036761">
    <property type="entry name" value="TTHA0802/YceI-like_sf"/>
</dbReference>
<dbReference type="HOGENOM" id="CLU_071003_3_0_10"/>
<dbReference type="InterPro" id="IPR007372">
    <property type="entry name" value="Lipid/polyisoprenoid-bd_YceI"/>
</dbReference>
<feature type="domain" description="Lipid/polyisoprenoid-binding YceI-like" evidence="1">
    <location>
        <begin position="4"/>
        <end position="173"/>
    </location>
</feature>
<dbReference type="eggNOG" id="COG2353">
    <property type="taxonomic scope" value="Bacteria"/>
</dbReference>
<dbReference type="SUPFAM" id="SSF101874">
    <property type="entry name" value="YceI-like"/>
    <property type="match status" value="1"/>
</dbReference>